<accession>M2YT41</accession>
<proteinExistence type="predicted"/>
<dbReference type="HOGENOM" id="CLU_706218_0_0_1"/>
<keyword evidence="2" id="KW-1185">Reference proteome</keyword>
<dbReference type="EMBL" id="KB446560">
    <property type="protein sequence ID" value="EME80905.1"/>
    <property type="molecule type" value="Genomic_DNA"/>
</dbReference>
<dbReference type="GeneID" id="19333524"/>
<dbReference type="OrthoDB" id="3634004at2759"/>
<name>M2YT41_PSEFD</name>
<evidence type="ECO:0000313" key="1">
    <source>
        <dbReference type="EMBL" id="EME80905.1"/>
    </source>
</evidence>
<dbReference type="VEuPathDB" id="FungiDB:MYCFIDRAFT_176262"/>
<dbReference type="RefSeq" id="XP_007928259.1">
    <property type="nucleotide sequence ID" value="XM_007930068.1"/>
</dbReference>
<dbReference type="Proteomes" id="UP000016932">
    <property type="component" value="Unassembled WGS sequence"/>
</dbReference>
<organism evidence="1 2">
    <name type="scientific">Pseudocercospora fijiensis (strain CIRAD86)</name>
    <name type="common">Black leaf streak disease fungus</name>
    <name type="synonym">Mycosphaerella fijiensis</name>
    <dbReference type="NCBI Taxonomy" id="383855"/>
    <lineage>
        <taxon>Eukaryota</taxon>
        <taxon>Fungi</taxon>
        <taxon>Dikarya</taxon>
        <taxon>Ascomycota</taxon>
        <taxon>Pezizomycotina</taxon>
        <taxon>Dothideomycetes</taxon>
        <taxon>Dothideomycetidae</taxon>
        <taxon>Mycosphaerellales</taxon>
        <taxon>Mycosphaerellaceae</taxon>
        <taxon>Pseudocercospora</taxon>
    </lineage>
</organism>
<dbReference type="KEGG" id="pfj:MYCFIDRAFT_176262"/>
<dbReference type="STRING" id="383855.M2YT41"/>
<evidence type="ECO:0000313" key="2">
    <source>
        <dbReference type="Proteomes" id="UP000016932"/>
    </source>
</evidence>
<reference evidence="1 2" key="1">
    <citation type="journal article" date="2012" name="PLoS Pathog.">
        <title>Diverse lifestyles and strategies of plant pathogenesis encoded in the genomes of eighteen Dothideomycetes fungi.</title>
        <authorList>
            <person name="Ohm R.A."/>
            <person name="Feau N."/>
            <person name="Henrissat B."/>
            <person name="Schoch C.L."/>
            <person name="Horwitz B.A."/>
            <person name="Barry K.W."/>
            <person name="Condon B.J."/>
            <person name="Copeland A.C."/>
            <person name="Dhillon B."/>
            <person name="Glaser F."/>
            <person name="Hesse C.N."/>
            <person name="Kosti I."/>
            <person name="LaButti K."/>
            <person name="Lindquist E.A."/>
            <person name="Lucas S."/>
            <person name="Salamov A.A."/>
            <person name="Bradshaw R.E."/>
            <person name="Ciuffetti L."/>
            <person name="Hamelin R.C."/>
            <person name="Kema G.H.J."/>
            <person name="Lawrence C."/>
            <person name="Scott J.A."/>
            <person name="Spatafora J.W."/>
            <person name="Turgeon B.G."/>
            <person name="de Wit P.J.G.M."/>
            <person name="Zhong S."/>
            <person name="Goodwin S.B."/>
            <person name="Grigoriev I.V."/>
        </authorList>
    </citation>
    <scope>NUCLEOTIDE SEQUENCE [LARGE SCALE GENOMIC DNA]</scope>
    <source>
        <strain evidence="1 2">CIRAD86</strain>
    </source>
</reference>
<dbReference type="AlphaFoldDB" id="M2YT41"/>
<gene>
    <name evidence="1" type="ORF">MYCFIDRAFT_176262</name>
</gene>
<protein>
    <submittedName>
        <fullName evidence="1">Uncharacterized protein</fullName>
    </submittedName>
</protein>
<sequence>MGARLWGYCELKLLSSTRRLHLAVHAYTLYQARWALTNMFRSFQSFIIFVALTLHVCAESEDPTKEPENSIGPGPDSKSCAFNSTFGPNIMVGTVKYVPSESAKRVRGNDNADAYVRLPDNSTEINAWIYGYNWCSHSNLVSKSTDICKETSAPNEAVEFMRIPLTDEMAQFDWDCYANVDIRFHGCGDNSSADSGSIVGDVGGITASITAKDGSSSHEYQCVDDRECHSCVYNAQIKPASEVELKAFMSANDSAVWCDGWALTSKKVVFWLGKNMQQMYVHGRQRRYRFSGHESIAKHTLGRHSVPDIFPGKRPRRLVWVLVARFAGRGTWLYSTQQHFFQLQPNFLNAGRRCFLIALGTKMANFSKDSCRQLELPSHRMSPAKSVKLWM</sequence>